<reference evidence="4 5" key="1">
    <citation type="journal article" date="2011" name="Stand. Genomic Sci.">
        <title>Non-contiguous finished genome sequence of Bacteroides coprosuis type strain (PC139).</title>
        <authorList>
            <person name="Land M."/>
            <person name="Held B."/>
            <person name="Gronow S."/>
            <person name="Abt B."/>
            <person name="Lucas S."/>
            <person name="Del Rio T.G."/>
            <person name="Nolan M."/>
            <person name="Tice H."/>
            <person name="Cheng J.F."/>
            <person name="Pitluck S."/>
            <person name="Liolios K."/>
            <person name="Pagani I."/>
            <person name="Ivanova N."/>
            <person name="Mavromatis K."/>
            <person name="Mikhailova N."/>
            <person name="Pati A."/>
            <person name="Tapia R."/>
            <person name="Han C."/>
            <person name="Goodwin L."/>
            <person name="Chen A."/>
            <person name="Palaniappan K."/>
            <person name="Hauser L."/>
            <person name="Brambilla E.M."/>
            <person name="Rohde M."/>
            <person name="Goker M."/>
            <person name="Detter J.C."/>
            <person name="Woyke T."/>
            <person name="Bristow J."/>
            <person name="Eisen J.A."/>
            <person name="Markowitz V."/>
            <person name="Hugenholtz P."/>
            <person name="Kyrpides N.C."/>
            <person name="Klenk H.P."/>
            <person name="Lapidus A."/>
        </authorList>
    </citation>
    <scope>NUCLEOTIDE SEQUENCE</scope>
    <source>
        <strain evidence="4 5">DSM 18011</strain>
    </source>
</reference>
<dbReference type="PROSITE" id="PS50893">
    <property type="entry name" value="ABC_TRANSPORTER_2"/>
    <property type="match status" value="2"/>
</dbReference>
<dbReference type="Pfam" id="PF00005">
    <property type="entry name" value="ABC_tran"/>
    <property type="match status" value="2"/>
</dbReference>
<evidence type="ECO:0000313" key="4">
    <source>
        <dbReference type="EMBL" id="EGJ71291.1"/>
    </source>
</evidence>
<proteinExistence type="predicted"/>
<evidence type="ECO:0000259" key="3">
    <source>
        <dbReference type="PROSITE" id="PS50893"/>
    </source>
</evidence>
<feature type="domain" description="ABC transporter" evidence="3">
    <location>
        <begin position="339"/>
        <end position="529"/>
    </location>
</feature>
<dbReference type="FunFam" id="3.40.50.300:FF:001320">
    <property type="entry name" value="Heme ABC transporter ATP-binding protein"/>
    <property type="match status" value="1"/>
</dbReference>
<dbReference type="PANTHER" id="PTHR42855:SF2">
    <property type="entry name" value="DRUG RESISTANCE ABC TRANSPORTER,ATP-BINDING PROTEIN"/>
    <property type="match status" value="1"/>
</dbReference>
<dbReference type="InterPro" id="IPR003593">
    <property type="entry name" value="AAA+_ATPase"/>
</dbReference>
<gene>
    <name evidence="4" type="ORF">Bcop_1084</name>
</gene>
<dbReference type="Gene3D" id="3.40.50.300">
    <property type="entry name" value="P-loop containing nucleotide triphosphate hydrolases"/>
    <property type="match status" value="2"/>
</dbReference>
<dbReference type="eggNOG" id="COG0488">
    <property type="taxonomic scope" value="Bacteria"/>
</dbReference>
<evidence type="ECO:0000313" key="5">
    <source>
        <dbReference type="Proteomes" id="UP000018439"/>
    </source>
</evidence>
<keyword evidence="5" id="KW-1185">Reference proteome</keyword>
<dbReference type="GO" id="GO:0016887">
    <property type="term" value="F:ATP hydrolysis activity"/>
    <property type="evidence" value="ECO:0007669"/>
    <property type="project" value="InterPro"/>
</dbReference>
<dbReference type="InterPro" id="IPR003439">
    <property type="entry name" value="ABC_transporter-like_ATP-bd"/>
</dbReference>
<dbReference type="GO" id="GO:0005524">
    <property type="term" value="F:ATP binding"/>
    <property type="evidence" value="ECO:0007669"/>
    <property type="project" value="UniProtKB-KW"/>
</dbReference>
<dbReference type="SMART" id="SM00382">
    <property type="entry name" value="AAA"/>
    <property type="match status" value="2"/>
</dbReference>
<feature type="domain" description="ABC transporter" evidence="3">
    <location>
        <begin position="3"/>
        <end position="237"/>
    </location>
</feature>
<dbReference type="InterPro" id="IPR027417">
    <property type="entry name" value="P-loop_NTPase"/>
</dbReference>
<dbReference type="PROSITE" id="PS00211">
    <property type="entry name" value="ABC_TRANSPORTER_1"/>
    <property type="match status" value="2"/>
</dbReference>
<keyword evidence="2" id="KW-0067">ATP-binding</keyword>
<sequence length="530" mass="59546">MSIILQNISFQHPDGDILFTDLSFSIEEGDKVALIGDNGTGKSTLLKLISGKIPIQSGSVYREVDAYVVPQNIDEFSSLTVAEALKVDAKIIALHQILAGNVEPAYMELLGDDWDIEEQVIKALHQWGLDSIRLEQTLSTLSGGERVKVFLSGLTLHQPQLVLMDEPTNHLDYVSKDLLYSWIEKTSAIVLIVSHDRELLDLLSGIYELSSLGIKYYSGNYTEYKEQKEIELNAIENALKGKEVERKVALKKQQKVTERRQKLDNRGKDLSIKKGIGKMGLDTRQDRAEKTSARYKSTQGDRVNALSGDIQSIKDKIAQHSVLKLHIESSDLHDNKILVEAKGLNFEYVKDKPLWKETLNFLIRSGERVLLRGINGSGKTTLLNLITGSVKPTIGKLDVAPLNWMYLDQDYLLLNPSWTVYEQAQNFNPKMPEHEVKCMLHRSQLSESFWDKPCSSLSGGEKMKLSLCSLLISSVAPDLLILDEPTNNIDIHSIEILTETVRNYAGSILLVSHDDVFIQEVGIDYELELK</sequence>
<keyword evidence="1" id="KW-0547">Nucleotide-binding</keyword>
<dbReference type="CDD" id="cd03221">
    <property type="entry name" value="ABCF_EF-3"/>
    <property type="match status" value="1"/>
</dbReference>
<name>F3ZTR0_9BACE</name>
<dbReference type="InterPro" id="IPR017871">
    <property type="entry name" value="ABC_transporter-like_CS"/>
</dbReference>
<dbReference type="InterPro" id="IPR051309">
    <property type="entry name" value="ABCF_ATPase"/>
</dbReference>
<dbReference type="EMBL" id="CM001167">
    <property type="protein sequence ID" value="EGJ71291.1"/>
    <property type="molecule type" value="Genomic_DNA"/>
</dbReference>
<dbReference type="Proteomes" id="UP000018439">
    <property type="component" value="Chromosome"/>
</dbReference>
<organism evidence="4 5">
    <name type="scientific">Bacteroides coprosuis DSM 18011</name>
    <dbReference type="NCBI Taxonomy" id="679937"/>
    <lineage>
        <taxon>Bacteria</taxon>
        <taxon>Pseudomonadati</taxon>
        <taxon>Bacteroidota</taxon>
        <taxon>Bacteroidia</taxon>
        <taxon>Bacteroidales</taxon>
        <taxon>Bacteroidaceae</taxon>
        <taxon>Bacteroides</taxon>
    </lineage>
</organism>
<accession>F3ZTR0</accession>
<dbReference type="STRING" id="679937.Bcop_1084"/>
<dbReference type="HOGENOM" id="CLU_000604_36_0_10"/>
<dbReference type="PANTHER" id="PTHR42855">
    <property type="entry name" value="ABC TRANSPORTER ATP-BINDING SUBUNIT"/>
    <property type="match status" value="1"/>
</dbReference>
<dbReference type="SUPFAM" id="SSF52540">
    <property type="entry name" value="P-loop containing nucleoside triphosphate hydrolases"/>
    <property type="match status" value="2"/>
</dbReference>
<evidence type="ECO:0000256" key="2">
    <source>
        <dbReference type="ARBA" id="ARBA00022840"/>
    </source>
</evidence>
<dbReference type="AlphaFoldDB" id="F3ZTR0"/>
<evidence type="ECO:0000256" key="1">
    <source>
        <dbReference type="ARBA" id="ARBA00022741"/>
    </source>
</evidence>
<dbReference type="OrthoDB" id="1521973at2"/>
<protein>
    <submittedName>
        <fullName evidence="4">ABC transporter related protein</fullName>
    </submittedName>
</protein>